<dbReference type="InterPro" id="IPR000727">
    <property type="entry name" value="T_SNARE_dom"/>
</dbReference>
<dbReference type="GO" id="GO:0006935">
    <property type="term" value="P:chemotaxis"/>
    <property type="evidence" value="ECO:0007669"/>
    <property type="project" value="InterPro"/>
</dbReference>
<dbReference type="SUPFAM" id="SSF58104">
    <property type="entry name" value="Methyl-accepting chemotaxis protein (MCP) signaling domain"/>
    <property type="match status" value="1"/>
</dbReference>
<dbReference type="PROSITE" id="PS50192">
    <property type="entry name" value="T_SNARE"/>
    <property type="match status" value="1"/>
</dbReference>
<comment type="similarity">
    <text evidence="4">Belongs to the methyl-accepting chemotaxis (MCP) protein family.</text>
</comment>
<dbReference type="Gene3D" id="1.10.287.950">
    <property type="entry name" value="Methyl-accepting chemotaxis protein"/>
    <property type="match status" value="1"/>
</dbReference>
<keyword evidence="2" id="KW-0997">Cell inner membrane</keyword>
<dbReference type="SMART" id="SM00304">
    <property type="entry name" value="HAMP"/>
    <property type="match status" value="2"/>
</dbReference>
<dbReference type="PROSITE" id="PS50885">
    <property type="entry name" value="HAMP"/>
    <property type="match status" value="1"/>
</dbReference>
<dbReference type="Pfam" id="PF00672">
    <property type="entry name" value="HAMP"/>
    <property type="match status" value="1"/>
</dbReference>
<dbReference type="OrthoDB" id="7295762at2"/>
<comment type="subcellular location">
    <subcellularLocation>
        <location evidence="1">Cell inner membrane</location>
        <topology evidence="1">Multi-pass membrane protein</topology>
    </subcellularLocation>
</comment>
<dbReference type="EMBL" id="VTTN01000001">
    <property type="protein sequence ID" value="KAA0598872.1"/>
    <property type="molecule type" value="Genomic_DNA"/>
</dbReference>
<comment type="caution">
    <text evidence="10">The sequence shown here is derived from an EMBL/GenBank/DDBJ whole genome shotgun (WGS) entry which is preliminary data.</text>
</comment>
<evidence type="ECO:0000256" key="2">
    <source>
        <dbReference type="ARBA" id="ARBA00022519"/>
    </source>
</evidence>
<evidence type="ECO:0000256" key="3">
    <source>
        <dbReference type="ARBA" id="ARBA00023224"/>
    </source>
</evidence>
<keyword evidence="3 5" id="KW-0807">Transducer</keyword>
<evidence type="ECO:0000259" key="9">
    <source>
        <dbReference type="PROSITE" id="PS50885"/>
    </source>
</evidence>
<keyword evidence="6" id="KW-0175">Coiled coil</keyword>
<dbReference type="Gene3D" id="6.10.340.10">
    <property type="match status" value="1"/>
</dbReference>
<sequence>MVGFGLLVALIIALAAFAMSQFESLGDYAALSQKRSAVVIGMKDSYLSVRQGRVMAWSYAATGDAGYLKSRDEAFAQARAQLQVVQNMLVTDEGHRLVKAFEDSVVDFEAKARSFNDLKAKGVDGASPEYQKAIAEVNAGAKRYAEANNAASAFVERLNTDTAKDINSRIDWASSAAIVAGLVGTLLGALTAWLIGRGITGPVNALRGVMERLAGNDLAAEVPGTARHDEIGAMARTVEVFKTNALEVERLRQEQEAQKAQAAEEQKRAMNRMADNFEQKVMGMVTAVSSSSGELQSTAQTMSLVADESTAAASTVAAAAEQTSANVQTVAAATEELSSSIGEIARQVAESARVANTASVEAANTNELVRKLTAAADRIGEVVSLINDIAGQTNLLALNATIEAARAGEAGKGFAVVASEVKSLANQTARATEDISQQIAAVQEETRNTVAAIQSISNIIEQIQGISTTISSAVEEQGSATREISRNVQQAAQGTQQVSGNIGSVTQSAEATGNAAGKVLDSAGQLSQNAERLSREVQDFLASVRAA</sequence>
<keyword evidence="2" id="KW-0472">Membrane</keyword>
<proteinExistence type="inferred from homology"/>
<evidence type="ECO:0000259" key="8">
    <source>
        <dbReference type="PROSITE" id="PS50192"/>
    </source>
</evidence>
<dbReference type="InterPro" id="IPR004089">
    <property type="entry name" value="MCPsignal_dom"/>
</dbReference>
<dbReference type="Proteomes" id="UP000324927">
    <property type="component" value="Unassembled WGS sequence"/>
</dbReference>
<dbReference type="GO" id="GO:0005886">
    <property type="term" value="C:plasma membrane"/>
    <property type="evidence" value="ECO:0007669"/>
    <property type="project" value="UniProtKB-SubCell"/>
</dbReference>
<dbReference type="PANTHER" id="PTHR32089">
    <property type="entry name" value="METHYL-ACCEPTING CHEMOTAXIS PROTEIN MCPB"/>
    <property type="match status" value="1"/>
</dbReference>
<dbReference type="SMART" id="SM00283">
    <property type="entry name" value="MA"/>
    <property type="match status" value="1"/>
</dbReference>
<dbReference type="Pfam" id="PF00015">
    <property type="entry name" value="MCPsignal"/>
    <property type="match status" value="1"/>
</dbReference>
<evidence type="ECO:0000313" key="10">
    <source>
        <dbReference type="EMBL" id="KAA0598872.1"/>
    </source>
</evidence>
<feature type="domain" description="Methyl-accepting transducer" evidence="7">
    <location>
        <begin position="291"/>
        <end position="513"/>
    </location>
</feature>
<reference evidence="10 11" key="1">
    <citation type="submission" date="2019-08" db="EMBL/GenBank/DDBJ databases">
        <authorList>
            <person name="Grouzdev D."/>
            <person name="Tikhonova E."/>
            <person name="Kravchenko I."/>
        </authorList>
    </citation>
    <scope>NUCLEOTIDE SEQUENCE [LARGE SCALE GENOMIC DNA]</scope>
    <source>
        <strain evidence="10 11">59b</strain>
    </source>
</reference>
<feature type="domain" description="T-SNARE coiled-coil homology" evidence="8">
    <location>
        <begin position="443"/>
        <end position="505"/>
    </location>
</feature>
<dbReference type="PANTHER" id="PTHR32089:SF112">
    <property type="entry name" value="LYSOZYME-LIKE PROTEIN-RELATED"/>
    <property type="match status" value="1"/>
</dbReference>
<evidence type="ECO:0000313" key="11">
    <source>
        <dbReference type="Proteomes" id="UP000324927"/>
    </source>
</evidence>
<evidence type="ECO:0000256" key="4">
    <source>
        <dbReference type="ARBA" id="ARBA00029447"/>
    </source>
</evidence>
<feature type="domain" description="HAMP" evidence="9">
    <location>
        <begin position="197"/>
        <end position="250"/>
    </location>
</feature>
<dbReference type="GO" id="GO:0007165">
    <property type="term" value="P:signal transduction"/>
    <property type="evidence" value="ECO:0007669"/>
    <property type="project" value="UniProtKB-KW"/>
</dbReference>
<protein>
    <submittedName>
        <fullName evidence="10">HAMP domain-containing protein</fullName>
    </submittedName>
</protein>
<dbReference type="InterPro" id="IPR003660">
    <property type="entry name" value="HAMP_dom"/>
</dbReference>
<gene>
    <name evidence="10" type="ORF">FZ942_02850</name>
</gene>
<dbReference type="PRINTS" id="PR00260">
    <property type="entry name" value="CHEMTRNSDUCR"/>
</dbReference>
<evidence type="ECO:0000259" key="7">
    <source>
        <dbReference type="PROSITE" id="PS50111"/>
    </source>
</evidence>
<evidence type="ECO:0000256" key="6">
    <source>
        <dbReference type="SAM" id="Coils"/>
    </source>
</evidence>
<organism evidence="10 11">
    <name type="scientific">Azospirillum lipoferum</name>
    <dbReference type="NCBI Taxonomy" id="193"/>
    <lineage>
        <taxon>Bacteria</taxon>
        <taxon>Pseudomonadati</taxon>
        <taxon>Pseudomonadota</taxon>
        <taxon>Alphaproteobacteria</taxon>
        <taxon>Rhodospirillales</taxon>
        <taxon>Azospirillaceae</taxon>
        <taxon>Azospirillum</taxon>
    </lineage>
</organism>
<keyword evidence="11" id="KW-1185">Reference proteome</keyword>
<name>A0A5A9GYI0_AZOLI</name>
<dbReference type="PROSITE" id="PS50111">
    <property type="entry name" value="CHEMOTAXIS_TRANSDUC_2"/>
    <property type="match status" value="1"/>
</dbReference>
<dbReference type="InterPro" id="IPR004090">
    <property type="entry name" value="Chemotax_Me-accpt_rcpt"/>
</dbReference>
<keyword evidence="2" id="KW-1003">Cell membrane</keyword>
<evidence type="ECO:0000256" key="5">
    <source>
        <dbReference type="PROSITE-ProRule" id="PRU00284"/>
    </source>
</evidence>
<dbReference type="CDD" id="cd06225">
    <property type="entry name" value="HAMP"/>
    <property type="match status" value="1"/>
</dbReference>
<dbReference type="GO" id="GO:0004888">
    <property type="term" value="F:transmembrane signaling receptor activity"/>
    <property type="evidence" value="ECO:0007669"/>
    <property type="project" value="InterPro"/>
</dbReference>
<evidence type="ECO:0000256" key="1">
    <source>
        <dbReference type="ARBA" id="ARBA00004429"/>
    </source>
</evidence>
<dbReference type="AlphaFoldDB" id="A0A5A9GYI0"/>
<accession>A0A5A9GYI0</accession>
<feature type="coiled-coil region" evidence="6">
    <location>
        <begin position="243"/>
        <end position="280"/>
    </location>
</feature>